<evidence type="ECO:0000313" key="2">
    <source>
        <dbReference type="Proteomes" id="UP000603641"/>
    </source>
</evidence>
<dbReference type="SUPFAM" id="SSF55961">
    <property type="entry name" value="Bet v1-like"/>
    <property type="match status" value="1"/>
</dbReference>
<dbReference type="InterPro" id="IPR019587">
    <property type="entry name" value="Polyketide_cyclase/dehydratase"/>
</dbReference>
<dbReference type="Proteomes" id="UP000603641">
    <property type="component" value="Unassembled WGS sequence"/>
</dbReference>
<dbReference type="Gene3D" id="3.30.530.20">
    <property type="match status" value="1"/>
</dbReference>
<gene>
    <name evidence="1" type="ORF">H9648_17800</name>
</gene>
<comment type="caution">
    <text evidence="1">The sequence shown here is derived from an EMBL/GenBank/DDBJ whole genome shotgun (WGS) entry which is preliminary data.</text>
</comment>
<accession>A0ABR8SQY3</accession>
<dbReference type="Pfam" id="PF10604">
    <property type="entry name" value="Polyketide_cyc2"/>
    <property type="match status" value="1"/>
</dbReference>
<evidence type="ECO:0000313" key="1">
    <source>
        <dbReference type="EMBL" id="MBD7965918.1"/>
    </source>
</evidence>
<name>A0ABR8SQY3_9BACL</name>
<dbReference type="InterPro" id="IPR023393">
    <property type="entry name" value="START-like_dom_sf"/>
</dbReference>
<proteinExistence type="predicted"/>
<organism evidence="1 2">
    <name type="scientific">Fictibacillus norfolkensis</name>
    <dbReference type="NCBI Taxonomy" id="2762233"/>
    <lineage>
        <taxon>Bacteria</taxon>
        <taxon>Bacillati</taxon>
        <taxon>Bacillota</taxon>
        <taxon>Bacilli</taxon>
        <taxon>Bacillales</taxon>
        <taxon>Fictibacillaceae</taxon>
        <taxon>Fictibacillus</taxon>
    </lineage>
</organism>
<reference evidence="1 2" key="1">
    <citation type="submission" date="2020-08" db="EMBL/GenBank/DDBJ databases">
        <title>A Genomic Blueprint of the Chicken Gut Microbiome.</title>
        <authorList>
            <person name="Gilroy R."/>
            <person name="Ravi A."/>
            <person name="Getino M."/>
            <person name="Pursley I."/>
            <person name="Horton D.L."/>
            <person name="Alikhan N.-F."/>
            <person name="Baker D."/>
            <person name="Gharbi K."/>
            <person name="Hall N."/>
            <person name="Watson M."/>
            <person name="Adriaenssens E.M."/>
            <person name="Foster-Nyarko E."/>
            <person name="Jarju S."/>
            <person name="Secka A."/>
            <person name="Antonio M."/>
            <person name="Oren A."/>
            <person name="Chaudhuri R."/>
            <person name="La Ragione R.M."/>
            <person name="Hildebrand F."/>
            <person name="Pallen M.J."/>
        </authorList>
    </citation>
    <scope>NUCLEOTIDE SEQUENCE [LARGE SCALE GENOMIC DNA]</scope>
    <source>
        <strain evidence="1 2">Sa2CUA10</strain>
    </source>
</reference>
<dbReference type="CDD" id="cd08865">
    <property type="entry name" value="SRPBCC_10"/>
    <property type="match status" value="1"/>
</dbReference>
<dbReference type="EMBL" id="JACSQM010000010">
    <property type="protein sequence ID" value="MBD7965918.1"/>
    <property type="molecule type" value="Genomic_DNA"/>
</dbReference>
<protein>
    <submittedName>
        <fullName evidence="1">SRPBCC family protein</fullName>
    </submittedName>
</protein>
<sequence>MVDVRTEISIERPIDVVAHYAADPDHAPLWYDNINSVGWVTEKPLQIGSKMAFIAYFLGRKLEYVYEVTEYVPGKKLVMRTANGPFPMETTYTWYTEKEGVTKMTLRNKGVPAGFSKIVTPFMSFRMKKANKKDLLKIKQILENERP</sequence>
<dbReference type="RefSeq" id="WP_191755141.1">
    <property type="nucleotide sequence ID" value="NZ_JACSQM010000010.1"/>
</dbReference>
<keyword evidence="2" id="KW-1185">Reference proteome</keyword>